<organism evidence="1 2">
    <name type="scientific">Deinococcus roseus</name>
    <dbReference type="NCBI Taxonomy" id="392414"/>
    <lineage>
        <taxon>Bacteria</taxon>
        <taxon>Thermotogati</taxon>
        <taxon>Deinococcota</taxon>
        <taxon>Deinococci</taxon>
        <taxon>Deinococcales</taxon>
        <taxon>Deinococcaceae</taxon>
        <taxon>Deinococcus</taxon>
    </lineage>
</organism>
<comment type="caution">
    <text evidence="1">The sequence shown here is derived from an EMBL/GenBank/DDBJ whole genome shotgun (WGS) entry which is preliminary data.</text>
</comment>
<evidence type="ECO:0000313" key="1">
    <source>
        <dbReference type="EMBL" id="GGJ52340.1"/>
    </source>
</evidence>
<dbReference type="RefSeq" id="WP_189006731.1">
    <property type="nucleotide sequence ID" value="NZ_BMOD01000024.1"/>
</dbReference>
<name>A0ABQ2DCI7_9DEIO</name>
<gene>
    <name evidence="1" type="ORF">GCM10008938_42940</name>
</gene>
<dbReference type="EMBL" id="BMOD01000024">
    <property type="protein sequence ID" value="GGJ52340.1"/>
    <property type="molecule type" value="Genomic_DNA"/>
</dbReference>
<keyword evidence="2" id="KW-1185">Reference proteome</keyword>
<reference evidence="2" key="1">
    <citation type="journal article" date="2019" name="Int. J. Syst. Evol. Microbiol.">
        <title>The Global Catalogue of Microorganisms (GCM) 10K type strain sequencing project: providing services to taxonomists for standard genome sequencing and annotation.</title>
        <authorList>
            <consortium name="The Broad Institute Genomics Platform"/>
            <consortium name="The Broad Institute Genome Sequencing Center for Infectious Disease"/>
            <person name="Wu L."/>
            <person name="Ma J."/>
        </authorList>
    </citation>
    <scope>NUCLEOTIDE SEQUENCE [LARGE SCALE GENOMIC DNA]</scope>
    <source>
        <strain evidence="2">JCM 14370</strain>
    </source>
</reference>
<protein>
    <submittedName>
        <fullName evidence="1">Uncharacterized protein</fullName>
    </submittedName>
</protein>
<accession>A0ABQ2DCI7</accession>
<evidence type="ECO:0000313" key="2">
    <source>
        <dbReference type="Proteomes" id="UP000632222"/>
    </source>
</evidence>
<proteinExistence type="predicted"/>
<sequence>MECICVCPSFQPDPAQPTMRVEVYADAGRDHLLIVLYPSRFLAIPSQQMAGWMEMLYQQELIRYLTPSTTLRWYCLTEGSNFLMELVASSFSPAGEIRTVAIDRAMA</sequence>
<dbReference type="Proteomes" id="UP000632222">
    <property type="component" value="Unassembled WGS sequence"/>
</dbReference>